<evidence type="ECO:0000259" key="8">
    <source>
        <dbReference type="SMART" id="SM00014"/>
    </source>
</evidence>
<feature type="transmembrane region" description="Helical" evidence="7">
    <location>
        <begin position="50"/>
        <end position="68"/>
    </location>
</feature>
<evidence type="ECO:0000313" key="10">
    <source>
        <dbReference type="Proteomes" id="UP001164187"/>
    </source>
</evidence>
<dbReference type="Pfam" id="PF01569">
    <property type="entry name" value="PAP2"/>
    <property type="match status" value="1"/>
</dbReference>
<dbReference type="RefSeq" id="WP_269312419.1">
    <property type="nucleotide sequence ID" value="NZ_CP114052.1"/>
</dbReference>
<dbReference type="Gene3D" id="1.20.144.10">
    <property type="entry name" value="Phosphatidic acid phosphatase type 2/haloperoxidase"/>
    <property type="match status" value="2"/>
</dbReference>
<keyword evidence="3 7" id="KW-0812">Transmembrane</keyword>
<feature type="transmembrane region" description="Helical" evidence="7">
    <location>
        <begin position="144"/>
        <end position="165"/>
    </location>
</feature>
<evidence type="ECO:0000256" key="4">
    <source>
        <dbReference type="ARBA" id="ARBA00022801"/>
    </source>
</evidence>
<dbReference type="Proteomes" id="UP001164187">
    <property type="component" value="Chromosome"/>
</dbReference>
<protein>
    <submittedName>
        <fullName evidence="9">Phosphatase PAP2 family protein</fullName>
    </submittedName>
</protein>
<keyword evidence="6 7" id="KW-0472">Membrane</keyword>
<sequence length="180" mass="20845">MAILNFIQENLRTQFGDFIFPIITYMGSAGIVWILFALYKFFIIKDKKEAISMIISLLLVLIICLLIIKPSIARPRPFMENTQVRLLIKPPQDFSFPSGHTASSFAVVTVMYIFKDKLRHIAMILAALISYSRLYLYVHYPSDVFFGLIFGVVFGFLAVLIHYFFSNRFKLVDKQKSKRL</sequence>
<organism evidence="9 10">
    <name type="scientific">Peptostreptococcus equinus</name>
    <dbReference type="NCBI Taxonomy" id="3003601"/>
    <lineage>
        <taxon>Bacteria</taxon>
        <taxon>Bacillati</taxon>
        <taxon>Bacillota</taxon>
        <taxon>Clostridia</taxon>
        <taxon>Peptostreptococcales</taxon>
        <taxon>Peptostreptococcaceae</taxon>
        <taxon>Peptostreptococcus</taxon>
    </lineage>
</organism>
<evidence type="ECO:0000256" key="2">
    <source>
        <dbReference type="ARBA" id="ARBA00022475"/>
    </source>
</evidence>
<evidence type="ECO:0000256" key="7">
    <source>
        <dbReference type="SAM" id="Phobius"/>
    </source>
</evidence>
<evidence type="ECO:0000313" key="9">
    <source>
        <dbReference type="EMBL" id="WAW15740.1"/>
    </source>
</evidence>
<keyword evidence="2" id="KW-1003">Cell membrane</keyword>
<reference evidence="9" key="1">
    <citation type="submission" date="2022-12" db="EMBL/GenBank/DDBJ databases">
        <title>Peptostreptococcus.</title>
        <authorList>
            <person name="Lee S.H."/>
        </authorList>
    </citation>
    <scope>NUCLEOTIDE SEQUENCE</scope>
    <source>
        <strain evidence="9">CBA3647</strain>
    </source>
</reference>
<dbReference type="PANTHER" id="PTHR14969">
    <property type="entry name" value="SPHINGOSINE-1-PHOSPHATE PHOSPHOHYDROLASE"/>
    <property type="match status" value="1"/>
</dbReference>
<feature type="domain" description="Phosphatidic acid phosphatase type 2/haloperoxidase" evidence="8">
    <location>
        <begin position="51"/>
        <end position="159"/>
    </location>
</feature>
<dbReference type="InterPro" id="IPR000326">
    <property type="entry name" value="PAP2/HPO"/>
</dbReference>
<feature type="transmembrane region" description="Helical" evidence="7">
    <location>
        <begin position="94"/>
        <end position="114"/>
    </location>
</feature>
<dbReference type="SMART" id="SM00014">
    <property type="entry name" value="acidPPc"/>
    <property type="match status" value="1"/>
</dbReference>
<keyword evidence="5 7" id="KW-1133">Transmembrane helix</keyword>
<evidence type="ECO:0000256" key="6">
    <source>
        <dbReference type="ARBA" id="ARBA00023136"/>
    </source>
</evidence>
<comment type="subcellular location">
    <subcellularLocation>
        <location evidence="1">Cell membrane</location>
        <topology evidence="1">Multi-pass membrane protein</topology>
    </subcellularLocation>
</comment>
<evidence type="ECO:0000256" key="3">
    <source>
        <dbReference type="ARBA" id="ARBA00022692"/>
    </source>
</evidence>
<accession>A0ABY7JRI4</accession>
<proteinExistence type="predicted"/>
<dbReference type="SUPFAM" id="SSF48317">
    <property type="entry name" value="Acid phosphatase/Vanadium-dependent haloperoxidase"/>
    <property type="match status" value="1"/>
</dbReference>
<name>A0ABY7JRI4_9FIRM</name>
<feature type="transmembrane region" description="Helical" evidence="7">
    <location>
        <begin position="18"/>
        <end position="38"/>
    </location>
</feature>
<feature type="transmembrane region" description="Helical" evidence="7">
    <location>
        <begin position="121"/>
        <end position="138"/>
    </location>
</feature>
<keyword evidence="4" id="KW-0378">Hydrolase</keyword>
<gene>
    <name evidence="9" type="ORF">O0R46_04620</name>
</gene>
<dbReference type="EMBL" id="CP114052">
    <property type="protein sequence ID" value="WAW15740.1"/>
    <property type="molecule type" value="Genomic_DNA"/>
</dbReference>
<dbReference type="PANTHER" id="PTHR14969:SF62">
    <property type="entry name" value="DECAPRENYLPHOSPHORYL-5-PHOSPHORIBOSE PHOSPHATASE RV3807C-RELATED"/>
    <property type="match status" value="1"/>
</dbReference>
<evidence type="ECO:0000256" key="1">
    <source>
        <dbReference type="ARBA" id="ARBA00004651"/>
    </source>
</evidence>
<evidence type="ECO:0000256" key="5">
    <source>
        <dbReference type="ARBA" id="ARBA00022989"/>
    </source>
</evidence>
<keyword evidence="10" id="KW-1185">Reference proteome</keyword>
<dbReference type="CDD" id="cd01610">
    <property type="entry name" value="PAP2_like"/>
    <property type="match status" value="1"/>
</dbReference>
<dbReference type="InterPro" id="IPR036938">
    <property type="entry name" value="PAP2/HPO_sf"/>
</dbReference>